<dbReference type="HAMAP" id="MF_00074">
    <property type="entry name" value="16SrRNA_methyltr_G"/>
    <property type="match status" value="1"/>
</dbReference>
<dbReference type="NCBIfam" id="TIGR00138">
    <property type="entry name" value="rsmG_gidB"/>
    <property type="match status" value="1"/>
</dbReference>
<dbReference type="SUPFAM" id="SSF53335">
    <property type="entry name" value="S-adenosyl-L-methionine-dependent methyltransferases"/>
    <property type="match status" value="1"/>
</dbReference>
<keyword evidence="1 6" id="KW-0963">Cytoplasm</keyword>
<comment type="caution">
    <text evidence="6">Lacks conserved residue(s) required for the propagation of feature annotation.</text>
</comment>
<reference evidence="7 8" key="1">
    <citation type="submission" date="2020-01" db="EMBL/GenBank/DDBJ databases">
        <authorList>
            <person name="Deng T."/>
        </authorList>
    </citation>
    <scope>NUCLEOTIDE SEQUENCE [LARGE SCALE GENOMIC DNA]</scope>
    <source>
        <strain evidence="7 8">5221</strain>
    </source>
</reference>
<evidence type="ECO:0000256" key="1">
    <source>
        <dbReference type="ARBA" id="ARBA00022490"/>
    </source>
</evidence>
<evidence type="ECO:0000256" key="2">
    <source>
        <dbReference type="ARBA" id="ARBA00022552"/>
    </source>
</evidence>
<sequence>MEAAESPAVPPAGALELFGARAGLAERYAHHLATTGVEWGLIGPREVPRLWSRHILNSALAAELLSPGDDVGDVGSGAGLPGIPLALMVPEASFALIEPMERRVDWLTMVVHDLGLENVRIVRGRVEDLADDEVFTAVTARAVKALKVLVEWCAPVLAPDGRLLALKGERAQQEMAEAAKAIRRLRLSPAVLHTLSSPLVETPTRVVEVVRP</sequence>
<keyword evidence="2 6" id="KW-0698">rRNA processing</keyword>
<dbReference type="RefSeq" id="WP_160953601.1">
    <property type="nucleotide sequence ID" value="NZ_WWEQ01000039.1"/>
</dbReference>
<feature type="binding site" evidence="6">
    <location>
        <position position="75"/>
    </location>
    <ligand>
        <name>S-adenosyl-L-methionine</name>
        <dbReference type="ChEBI" id="CHEBI:59789"/>
    </ligand>
</feature>
<feature type="binding site" evidence="6">
    <location>
        <begin position="126"/>
        <end position="127"/>
    </location>
    <ligand>
        <name>S-adenosyl-L-methionine</name>
        <dbReference type="ChEBI" id="CHEBI:59789"/>
    </ligand>
</feature>
<dbReference type="PANTHER" id="PTHR31760:SF0">
    <property type="entry name" value="S-ADENOSYL-L-METHIONINE-DEPENDENT METHYLTRANSFERASES SUPERFAMILY PROTEIN"/>
    <property type="match status" value="1"/>
</dbReference>
<dbReference type="GO" id="GO:0070043">
    <property type="term" value="F:rRNA (guanine-N7-)-methyltransferase activity"/>
    <property type="evidence" value="ECO:0007669"/>
    <property type="project" value="UniProtKB-UniRule"/>
</dbReference>
<comment type="function">
    <text evidence="6">Specifically methylates the N7 position of a guanine in 16S rRNA.</text>
</comment>
<dbReference type="AlphaFoldDB" id="A0A6N9H8N0"/>
<keyword evidence="4 6" id="KW-0808">Transferase</keyword>
<dbReference type="GO" id="GO:0005829">
    <property type="term" value="C:cytosol"/>
    <property type="evidence" value="ECO:0007669"/>
    <property type="project" value="TreeGrafter"/>
</dbReference>
<dbReference type="Gene3D" id="3.40.50.150">
    <property type="entry name" value="Vaccinia Virus protein VP39"/>
    <property type="match status" value="1"/>
</dbReference>
<comment type="subcellular location">
    <subcellularLocation>
        <location evidence="6">Cytoplasm</location>
    </subcellularLocation>
</comment>
<protein>
    <recommendedName>
        <fullName evidence="6">Ribosomal RNA small subunit methyltransferase G</fullName>
        <ecNumber evidence="6">2.1.1.-</ecNumber>
    </recommendedName>
    <alternativeName>
        <fullName evidence="6">16S rRNA 7-methylguanosine methyltransferase</fullName>
        <shortName evidence="6">16S rRNA m7G methyltransferase</shortName>
    </alternativeName>
</protein>
<evidence type="ECO:0000256" key="6">
    <source>
        <dbReference type="HAMAP-Rule" id="MF_00074"/>
    </source>
</evidence>
<feature type="binding site" evidence="6">
    <location>
        <position position="141"/>
    </location>
    <ligand>
        <name>S-adenosyl-L-methionine</name>
        <dbReference type="ChEBI" id="CHEBI:59789"/>
    </ligand>
</feature>
<evidence type="ECO:0000256" key="4">
    <source>
        <dbReference type="ARBA" id="ARBA00022679"/>
    </source>
</evidence>
<dbReference type="Proteomes" id="UP000469215">
    <property type="component" value="Unassembled WGS sequence"/>
</dbReference>
<evidence type="ECO:0000313" key="7">
    <source>
        <dbReference type="EMBL" id="MYM20181.1"/>
    </source>
</evidence>
<keyword evidence="8" id="KW-1185">Reference proteome</keyword>
<evidence type="ECO:0000256" key="3">
    <source>
        <dbReference type="ARBA" id="ARBA00022603"/>
    </source>
</evidence>
<accession>A0A6N9H8N0</accession>
<comment type="caution">
    <text evidence="7">The sequence shown here is derived from an EMBL/GenBank/DDBJ whole genome shotgun (WGS) entry which is preliminary data.</text>
</comment>
<name>A0A6N9H8N0_9MICO</name>
<gene>
    <name evidence="6 7" type="primary">rsmG</name>
    <name evidence="7" type="ORF">GSY69_09425</name>
</gene>
<evidence type="ECO:0000313" key="8">
    <source>
        <dbReference type="Proteomes" id="UP000469215"/>
    </source>
</evidence>
<dbReference type="InterPro" id="IPR029063">
    <property type="entry name" value="SAM-dependent_MTases_sf"/>
</dbReference>
<organism evidence="7 8">
    <name type="scientific">Brevibacterium rongguiense</name>
    <dbReference type="NCBI Taxonomy" id="2695267"/>
    <lineage>
        <taxon>Bacteria</taxon>
        <taxon>Bacillati</taxon>
        <taxon>Actinomycetota</taxon>
        <taxon>Actinomycetes</taxon>
        <taxon>Micrococcales</taxon>
        <taxon>Brevibacteriaceae</taxon>
        <taxon>Brevibacterium</taxon>
    </lineage>
</organism>
<dbReference type="EMBL" id="WWEQ01000039">
    <property type="protein sequence ID" value="MYM20181.1"/>
    <property type="molecule type" value="Genomic_DNA"/>
</dbReference>
<dbReference type="EC" id="2.1.1.-" evidence="6"/>
<evidence type="ECO:0000256" key="5">
    <source>
        <dbReference type="ARBA" id="ARBA00022691"/>
    </source>
</evidence>
<keyword evidence="3 6" id="KW-0489">Methyltransferase</keyword>
<dbReference type="InterPro" id="IPR003682">
    <property type="entry name" value="rRNA_ssu_MeTfrase_G"/>
</dbReference>
<keyword evidence="5 6" id="KW-0949">S-adenosyl-L-methionine</keyword>
<comment type="similarity">
    <text evidence="6">Belongs to the methyltransferase superfamily. RNA methyltransferase RsmG family.</text>
</comment>
<dbReference type="PANTHER" id="PTHR31760">
    <property type="entry name" value="S-ADENOSYL-L-METHIONINE-DEPENDENT METHYLTRANSFERASES SUPERFAMILY PROTEIN"/>
    <property type="match status" value="1"/>
</dbReference>
<feature type="binding site" evidence="6">
    <location>
        <position position="80"/>
    </location>
    <ligand>
        <name>S-adenosyl-L-methionine</name>
        <dbReference type="ChEBI" id="CHEBI:59789"/>
    </ligand>
</feature>
<dbReference type="Pfam" id="PF02527">
    <property type="entry name" value="GidB"/>
    <property type="match status" value="1"/>
</dbReference>
<proteinExistence type="inferred from homology"/>